<evidence type="ECO:0000256" key="1">
    <source>
        <dbReference type="SAM" id="Phobius"/>
    </source>
</evidence>
<keyword evidence="1" id="KW-1133">Transmembrane helix</keyword>
<sequence>MSRSSLNATSKNETLNAIKSCIPQVFFFSVLLELVFVFCNW</sequence>
<name>A0A2P2NPV1_RHIMU</name>
<protein>
    <submittedName>
        <fullName evidence="2">Uncharacterized protein</fullName>
    </submittedName>
</protein>
<organism evidence="2">
    <name type="scientific">Rhizophora mucronata</name>
    <name type="common">Asiatic mangrove</name>
    <dbReference type="NCBI Taxonomy" id="61149"/>
    <lineage>
        <taxon>Eukaryota</taxon>
        <taxon>Viridiplantae</taxon>
        <taxon>Streptophyta</taxon>
        <taxon>Embryophyta</taxon>
        <taxon>Tracheophyta</taxon>
        <taxon>Spermatophyta</taxon>
        <taxon>Magnoliopsida</taxon>
        <taxon>eudicotyledons</taxon>
        <taxon>Gunneridae</taxon>
        <taxon>Pentapetalae</taxon>
        <taxon>rosids</taxon>
        <taxon>fabids</taxon>
        <taxon>Malpighiales</taxon>
        <taxon>Rhizophoraceae</taxon>
        <taxon>Rhizophora</taxon>
    </lineage>
</organism>
<accession>A0A2P2NPV1</accession>
<dbReference type="AlphaFoldDB" id="A0A2P2NPV1"/>
<proteinExistence type="predicted"/>
<keyword evidence="1" id="KW-0472">Membrane</keyword>
<keyword evidence="1" id="KW-0812">Transmembrane</keyword>
<dbReference type="EMBL" id="GGEC01064019">
    <property type="protein sequence ID" value="MBX44503.1"/>
    <property type="molecule type" value="Transcribed_RNA"/>
</dbReference>
<reference evidence="2" key="1">
    <citation type="submission" date="2018-02" db="EMBL/GenBank/DDBJ databases">
        <title>Rhizophora mucronata_Transcriptome.</title>
        <authorList>
            <person name="Meera S.P."/>
            <person name="Sreeshan A."/>
            <person name="Augustine A."/>
        </authorList>
    </citation>
    <scope>NUCLEOTIDE SEQUENCE</scope>
    <source>
        <tissue evidence="2">Leaf</tissue>
    </source>
</reference>
<feature type="transmembrane region" description="Helical" evidence="1">
    <location>
        <begin position="21"/>
        <end position="38"/>
    </location>
</feature>
<evidence type="ECO:0000313" key="2">
    <source>
        <dbReference type="EMBL" id="MBX44503.1"/>
    </source>
</evidence>